<dbReference type="EMBL" id="CP017269">
    <property type="protein sequence ID" value="AOT72982.1"/>
    <property type="molecule type" value="Genomic_DNA"/>
</dbReference>
<dbReference type="STRING" id="1424294.Gferi_03840"/>
<dbReference type="PANTHER" id="PTHR36180">
    <property type="entry name" value="DNA-BINDING PROTEIN-RELATED-RELATED"/>
    <property type="match status" value="1"/>
</dbReference>
<sequence length="238" mass="27102">MDGQPWFVGKDVADILNYRNTRDALKKHVDEEDKADVAIHDGSQNRNMTVINESGLYSLILSSKLPQAKKFKRWVTSEVLPSIRRHGAYITGETLEKMLQSSEFTSELLNKLLAEREENTVLREHIEALAPKARYYDLILQSKNAVQVSVIAKDYGMTAVSFNRLLHDLGIQFKLGGTWLLYQGLAGKGYTCSRTYHVNEERSVMHTYWTQAGRLFLYKTLKENGIIPLMEDFNAAGL</sequence>
<dbReference type="OrthoDB" id="9812611at2"/>
<protein>
    <submittedName>
        <fullName evidence="2">Phage antirepressor</fullName>
    </submittedName>
</protein>
<evidence type="ECO:0000313" key="3">
    <source>
        <dbReference type="Proteomes" id="UP000095743"/>
    </source>
</evidence>
<accession>A0A1D8GPV6</accession>
<proteinExistence type="predicted"/>
<name>A0A1D8GPV6_9FIRM</name>
<dbReference type="Pfam" id="PF03374">
    <property type="entry name" value="ANT"/>
    <property type="match status" value="1"/>
</dbReference>
<dbReference type="Proteomes" id="UP000095743">
    <property type="component" value="Chromosome"/>
</dbReference>
<dbReference type="GO" id="GO:0003677">
    <property type="term" value="F:DNA binding"/>
    <property type="evidence" value="ECO:0007669"/>
    <property type="project" value="InterPro"/>
</dbReference>
<reference evidence="2 3" key="1">
    <citation type="submission" date="2016-09" db="EMBL/GenBank/DDBJ databases">
        <title>Genomic analysis reveals versatility of anaerobic energy metabolism of Geosporobacter ferrireducens IRF9 of phylum Firmicutes.</title>
        <authorList>
            <person name="Kim S.-J."/>
        </authorList>
    </citation>
    <scope>NUCLEOTIDE SEQUENCE [LARGE SCALE GENOMIC DNA]</scope>
    <source>
        <strain evidence="2 3">IRF9</strain>
    </source>
</reference>
<dbReference type="KEGG" id="gfe:Gferi_03840"/>
<organism evidence="2 3">
    <name type="scientific">Geosporobacter ferrireducens</name>
    <dbReference type="NCBI Taxonomy" id="1424294"/>
    <lineage>
        <taxon>Bacteria</taxon>
        <taxon>Bacillati</taxon>
        <taxon>Bacillota</taxon>
        <taxon>Clostridia</taxon>
        <taxon>Peptostreptococcales</taxon>
        <taxon>Thermotaleaceae</taxon>
        <taxon>Geosporobacter</taxon>
    </lineage>
</organism>
<evidence type="ECO:0000313" key="2">
    <source>
        <dbReference type="EMBL" id="AOT72982.1"/>
    </source>
</evidence>
<dbReference type="PROSITE" id="PS51750">
    <property type="entry name" value="BRO_N"/>
    <property type="match status" value="1"/>
</dbReference>
<dbReference type="SMART" id="SM01040">
    <property type="entry name" value="Bro-N"/>
    <property type="match status" value="1"/>
</dbReference>
<dbReference type="InterPro" id="IPR003497">
    <property type="entry name" value="BRO_N_domain"/>
</dbReference>
<dbReference type="Pfam" id="PF02498">
    <property type="entry name" value="Bro-N"/>
    <property type="match status" value="1"/>
</dbReference>
<dbReference type="InterPro" id="IPR005039">
    <property type="entry name" value="Ant_C"/>
</dbReference>
<evidence type="ECO:0000259" key="1">
    <source>
        <dbReference type="PROSITE" id="PS51750"/>
    </source>
</evidence>
<dbReference type="PANTHER" id="PTHR36180:SF2">
    <property type="entry name" value="BRO FAMILY PROTEIN"/>
    <property type="match status" value="1"/>
</dbReference>
<feature type="domain" description="Bro-N" evidence="1">
    <location>
        <begin position="1"/>
        <end position="87"/>
    </location>
</feature>
<gene>
    <name evidence="2" type="ORF">Gferi_03840</name>
</gene>
<keyword evidence="3" id="KW-1185">Reference proteome</keyword>
<dbReference type="AlphaFoldDB" id="A0A1D8GPV6"/>